<feature type="transmembrane region" description="Helical" evidence="1">
    <location>
        <begin position="72"/>
        <end position="93"/>
    </location>
</feature>
<reference evidence="3 4" key="2">
    <citation type="submission" date="2016-03" db="EMBL/GenBank/DDBJ databases">
        <title>New uncultured bacterium of the family Gallionellaceae from acid mine drainage: description and reconstruction of genome based on metagenomic analysis of microbial community.</title>
        <authorList>
            <person name="Kadnikov V."/>
            <person name="Ivasenko D."/>
            <person name="Beletsky A."/>
            <person name="Mardanov A."/>
            <person name="Danilova E."/>
            <person name="Pimenov N."/>
            <person name="Karnachuk O."/>
            <person name="Ravin N."/>
        </authorList>
    </citation>
    <scope>NUCLEOTIDE SEQUENCE [LARGE SCALE GENOMIC DNA]</scope>
    <source>
        <strain evidence="3">ShG14-8</strain>
    </source>
</reference>
<keyword evidence="1" id="KW-0472">Membrane</keyword>
<feature type="signal peptide" evidence="2">
    <location>
        <begin position="1"/>
        <end position="23"/>
    </location>
</feature>
<accession>A0A139BNC3</accession>
<reference evidence="3 4" key="1">
    <citation type="submission" date="2016-02" db="EMBL/GenBank/DDBJ databases">
        <authorList>
            <person name="Wen L."/>
            <person name="He K."/>
            <person name="Yang H."/>
        </authorList>
    </citation>
    <scope>NUCLEOTIDE SEQUENCE [LARGE SCALE GENOMIC DNA]</scope>
    <source>
        <strain evidence="3">ShG14-8</strain>
    </source>
</reference>
<gene>
    <name evidence="3" type="ORF">AWT59_3416</name>
</gene>
<organism evidence="3 4">
    <name type="scientific">Candidatus Gallionella acididurans</name>
    <dbReference type="NCBI Taxonomy" id="1796491"/>
    <lineage>
        <taxon>Bacteria</taxon>
        <taxon>Pseudomonadati</taxon>
        <taxon>Pseudomonadota</taxon>
        <taxon>Betaproteobacteria</taxon>
        <taxon>Nitrosomonadales</taxon>
        <taxon>Gallionellaceae</taxon>
        <taxon>Gallionella</taxon>
    </lineage>
</organism>
<feature type="transmembrane region" description="Helical" evidence="1">
    <location>
        <begin position="47"/>
        <end position="65"/>
    </location>
</feature>
<proteinExistence type="predicted"/>
<evidence type="ECO:0008006" key="5">
    <source>
        <dbReference type="Google" id="ProtNLM"/>
    </source>
</evidence>
<dbReference type="NCBIfam" id="NF041281">
    <property type="entry name" value="TraA_gammapb"/>
    <property type="match status" value="1"/>
</dbReference>
<comment type="caution">
    <text evidence="3">The sequence shown here is derived from an EMBL/GenBank/DDBJ whole genome shotgun (WGS) entry which is preliminary data.</text>
</comment>
<keyword evidence="2" id="KW-0732">Signal</keyword>
<dbReference type="InterPro" id="IPR059173">
    <property type="entry name" value="TraA_dom"/>
</dbReference>
<dbReference type="Proteomes" id="UP000070578">
    <property type="component" value="Unassembled WGS sequence"/>
</dbReference>
<evidence type="ECO:0000313" key="3">
    <source>
        <dbReference type="EMBL" id="KXS30459.1"/>
    </source>
</evidence>
<sequence length="97" mass="10034">MKTKVFDLRILALFGAMFLPAMATAGTTGTEFLALYTWVNGVATGYGGRVIAIASVIIGALLSVAKGNPIPILVGIGFAIFLSYTPTIINGILTATI</sequence>
<feature type="chain" id="PRO_5007483863" description="Conjugal transfer protein TraA" evidence="2">
    <location>
        <begin position="24"/>
        <end position="97"/>
    </location>
</feature>
<evidence type="ECO:0000256" key="1">
    <source>
        <dbReference type="SAM" id="Phobius"/>
    </source>
</evidence>
<dbReference type="AlphaFoldDB" id="A0A139BNC3"/>
<dbReference type="EMBL" id="LSLI01000247">
    <property type="protein sequence ID" value="KXS30459.1"/>
    <property type="molecule type" value="Genomic_DNA"/>
</dbReference>
<name>A0A139BNC3_9PROT</name>
<evidence type="ECO:0000256" key="2">
    <source>
        <dbReference type="SAM" id="SignalP"/>
    </source>
</evidence>
<keyword evidence="1" id="KW-1133">Transmembrane helix</keyword>
<evidence type="ECO:0000313" key="4">
    <source>
        <dbReference type="Proteomes" id="UP000070578"/>
    </source>
</evidence>
<protein>
    <recommendedName>
        <fullName evidence="5">Conjugal transfer protein TraA</fullName>
    </recommendedName>
</protein>
<keyword evidence="1" id="KW-0812">Transmembrane</keyword>